<organism evidence="2 3">
    <name type="scientific">Coniosporium apollinis</name>
    <dbReference type="NCBI Taxonomy" id="61459"/>
    <lineage>
        <taxon>Eukaryota</taxon>
        <taxon>Fungi</taxon>
        <taxon>Dikarya</taxon>
        <taxon>Ascomycota</taxon>
        <taxon>Pezizomycotina</taxon>
        <taxon>Dothideomycetes</taxon>
        <taxon>Dothideomycetes incertae sedis</taxon>
        <taxon>Coniosporium</taxon>
    </lineage>
</organism>
<gene>
    <name evidence="2" type="ORF">H2201_007279</name>
</gene>
<keyword evidence="3" id="KW-1185">Reference proteome</keyword>
<evidence type="ECO:0008006" key="4">
    <source>
        <dbReference type="Google" id="ProtNLM"/>
    </source>
</evidence>
<feature type="region of interest" description="Disordered" evidence="1">
    <location>
        <begin position="43"/>
        <end position="66"/>
    </location>
</feature>
<feature type="compositionally biased region" description="Basic and acidic residues" evidence="1">
    <location>
        <begin position="43"/>
        <end position="57"/>
    </location>
</feature>
<evidence type="ECO:0000256" key="1">
    <source>
        <dbReference type="SAM" id="MobiDB-lite"/>
    </source>
</evidence>
<evidence type="ECO:0000313" key="2">
    <source>
        <dbReference type="EMBL" id="KAJ9659687.1"/>
    </source>
</evidence>
<evidence type="ECO:0000313" key="3">
    <source>
        <dbReference type="Proteomes" id="UP001172684"/>
    </source>
</evidence>
<comment type="caution">
    <text evidence="2">The sequence shown here is derived from an EMBL/GenBank/DDBJ whole genome shotgun (WGS) entry which is preliminary data.</text>
</comment>
<reference evidence="2" key="1">
    <citation type="submission" date="2022-10" db="EMBL/GenBank/DDBJ databases">
        <title>Culturing micro-colonial fungi from biological soil crusts in the Mojave desert and describing Neophaeococcomyces mojavensis, and introducing the new genera and species Taxawa tesnikishii.</title>
        <authorList>
            <person name="Kurbessoian T."/>
            <person name="Stajich J.E."/>
        </authorList>
    </citation>
    <scope>NUCLEOTIDE SEQUENCE</scope>
    <source>
        <strain evidence="2">TK_1</strain>
    </source>
</reference>
<sequence length="66" mass="8010">MSWAQWHDDVKKVVVEHNVTSARVIERQMDFRYTTAWRDQLREADREDPKPRIKEIVRQMGRTPTD</sequence>
<dbReference type="Proteomes" id="UP001172684">
    <property type="component" value="Unassembled WGS sequence"/>
</dbReference>
<proteinExistence type="predicted"/>
<accession>A0ABQ9NJW7</accession>
<dbReference type="EMBL" id="JAPDRL010000073">
    <property type="protein sequence ID" value="KAJ9659687.1"/>
    <property type="molecule type" value="Genomic_DNA"/>
</dbReference>
<name>A0ABQ9NJW7_9PEZI</name>
<protein>
    <recommendedName>
        <fullName evidence="4">Clr5 domain-containing protein</fullName>
    </recommendedName>
</protein>